<dbReference type="EMBL" id="UINC01001625">
    <property type="protein sequence ID" value="SUZ85190.1"/>
    <property type="molecule type" value="Genomic_DNA"/>
</dbReference>
<dbReference type="AlphaFoldDB" id="A0A381R135"/>
<evidence type="ECO:0000313" key="1">
    <source>
        <dbReference type="EMBL" id="SUZ85190.1"/>
    </source>
</evidence>
<protein>
    <submittedName>
        <fullName evidence="1">Uncharacterized protein</fullName>
    </submittedName>
</protein>
<sequence length="154" mass="16836">RAAGNPIHKKIFKRNWIRAGFTRKAQFVGDAVLVPPDLDPVAVESEVDFEDSDLLSDDLLSVDLVSALVLSPDLVSLGFFEAGCSPLVLASFGFSLPEFLKSVSYHPEPLSTKAAADTFFRRLSSPHSGQKTSGSSDIFCNASRWWSHETQAYS</sequence>
<proteinExistence type="predicted"/>
<gene>
    <name evidence="1" type="ORF">METZ01_LOCUS38044</name>
</gene>
<organism evidence="1">
    <name type="scientific">marine metagenome</name>
    <dbReference type="NCBI Taxonomy" id="408172"/>
    <lineage>
        <taxon>unclassified sequences</taxon>
        <taxon>metagenomes</taxon>
        <taxon>ecological metagenomes</taxon>
    </lineage>
</organism>
<name>A0A381R135_9ZZZZ</name>
<reference evidence="1" key="1">
    <citation type="submission" date="2018-05" db="EMBL/GenBank/DDBJ databases">
        <authorList>
            <person name="Lanie J.A."/>
            <person name="Ng W.-L."/>
            <person name="Kazmierczak K.M."/>
            <person name="Andrzejewski T.M."/>
            <person name="Davidsen T.M."/>
            <person name="Wayne K.J."/>
            <person name="Tettelin H."/>
            <person name="Glass J.I."/>
            <person name="Rusch D."/>
            <person name="Podicherti R."/>
            <person name="Tsui H.-C.T."/>
            <person name="Winkler M.E."/>
        </authorList>
    </citation>
    <scope>NUCLEOTIDE SEQUENCE</scope>
</reference>
<accession>A0A381R135</accession>
<feature type="non-terminal residue" evidence="1">
    <location>
        <position position="1"/>
    </location>
</feature>